<protein>
    <submittedName>
        <fullName evidence="2">Uncharacterized protein</fullName>
    </submittedName>
</protein>
<evidence type="ECO:0000313" key="2">
    <source>
        <dbReference type="EMBL" id="KAF2743153.1"/>
    </source>
</evidence>
<proteinExistence type="predicted"/>
<keyword evidence="3" id="KW-1185">Reference proteome</keyword>
<evidence type="ECO:0000313" key="3">
    <source>
        <dbReference type="Proteomes" id="UP000799440"/>
    </source>
</evidence>
<feature type="region of interest" description="Disordered" evidence="1">
    <location>
        <begin position="301"/>
        <end position="364"/>
    </location>
</feature>
<organism evidence="2 3">
    <name type="scientific">Sporormia fimetaria CBS 119925</name>
    <dbReference type="NCBI Taxonomy" id="1340428"/>
    <lineage>
        <taxon>Eukaryota</taxon>
        <taxon>Fungi</taxon>
        <taxon>Dikarya</taxon>
        <taxon>Ascomycota</taxon>
        <taxon>Pezizomycotina</taxon>
        <taxon>Dothideomycetes</taxon>
        <taxon>Pleosporomycetidae</taxon>
        <taxon>Pleosporales</taxon>
        <taxon>Sporormiaceae</taxon>
        <taxon>Sporormia</taxon>
    </lineage>
</organism>
<feature type="compositionally biased region" description="Basic and acidic residues" evidence="1">
    <location>
        <begin position="303"/>
        <end position="314"/>
    </location>
</feature>
<evidence type="ECO:0000256" key="1">
    <source>
        <dbReference type="SAM" id="MobiDB-lite"/>
    </source>
</evidence>
<dbReference type="EMBL" id="MU006600">
    <property type="protein sequence ID" value="KAF2743153.1"/>
    <property type="molecule type" value="Genomic_DNA"/>
</dbReference>
<feature type="compositionally biased region" description="Basic and acidic residues" evidence="1">
    <location>
        <begin position="43"/>
        <end position="59"/>
    </location>
</feature>
<feature type="region of interest" description="Disordered" evidence="1">
    <location>
        <begin position="1"/>
        <end position="140"/>
    </location>
</feature>
<feature type="compositionally biased region" description="Basic and acidic residues" evidence="1">
    <location>
        <begin position="1"/>
        <end position="10"/>
    </location>
</feature>
<reference evidence="2" key="1">
    <citation type="journal article" date="2020" name="Stud. Mycol.">
        <title>101 Dothideomycetes genomes: a test case for predicting lifestyles and emergence of pathogens.</title>
        <authorList>
            <person name="Haridas S."/>
            <person name="Albert R."/>
            <person name="Binder M."/>
            <person name="Bloem J."/>
            <person name="Labutti K."/>
            <person name="Salamov A."/>
            <person name="Andreopoulos B."/>
            <person name="Baker S."/>
            <person name="Barry K."/>
            <person name="Bills G."/>
            <person name="Bluhm B."/>
            <person name="Cannon C."/>
            <person name="Castanera R."/>
            <person name="Culley D."/>
            <person name="Daum C."/>
            <person name="Ezra D."/>
            <person name="Gonzalez J."/>
            <person name="Henrissat B."/>
            <person name="Kuo A."/>
            <person name="Liang C."/>
            <person name="Lipzen A."/>
            <person name="Lutzoni F."/>
            <person name="Magnuson J."/>
            <person name="Mondo S."/>
            <person name="Nolan M."/>
            <person name="Ohm R."/>
            <person name="Pangilinan J."/>
            <person name="Park H.-J."/>
            <person name="Ramirez L."/>
            <person name="Alfaro M."/>
            <person name="Sun H."/>
            <person name="Tritt A."/>
            <person name="Yoshinaga Y."/>
            <person name="Zwiers L.-H."/>
            <person name="Turgeon B."/>
            <person name="Goodwin S."/>
            <person name="Spatafora J."/>
            <person name="Crous P."/>
            <person name="Grigoriev I."/>
        </authorList>
    </citation>
    <scope>NUCLEOTIDE SEQUENCE</scope>
    <source>
        <strain evidence="2">CBS 119925</strain>
    </source>
</reference>
<gene>
    <name evidence="2" type="ORF">M011DRAFT_248060</name>
</gene>
<feature type="compositionally biased region" description="Polar residues" evidence="1">
    <location>
        <begin position="348"/>
        <end position="361"/>
    </location>
</feature>
<feature type="compositionally biased region" description="Polar residues" evidence="1">
    <location>
        <begin position="328"/>
        <end position="338"/>
    </location>
</feature>
<dbReference type="AlphaFoldDB" id="A0A6A6UZH6"/>
<name>A0A6A6UZH6_9PLEO</name>
<sequence>MTALSHHIDLDSNNGRSADLFHTPNREELEFVAPVPEPDDDFGERHGSHAKDPSVRDTLDLPAGRPGLGRGKRSLSEVVNRGDKPLKGCMKKKVKSAESTPPPGSDLSSESSPGGAGLRKAKTVEFEPRASLLPPPSPLREQVDMNPNQMPAPENSALRNVQSNHKAMRPIQTVKQLSLPATRRKGLPAEAAITRADVHVVAVVPVRSSGFLTSTTKSAPTPTMQVVETSSARYEVIWDDIGEDKDMRTQRRRSSASESLQAATAGPPTVIERVSSKLTELAWGSSEQQVAFSPQFVVFPDQNARESRTERSTEGDNTLPIYAPPNSEYASRSPSCDDTNIDPDLRPTKSSATPNDVNNLPSARPGHAIGAARGARIPDRPLTYAEGLGFRYHRDSVLLAKEKKKFHSEHGPSSARRVSYSDVVASEPLATIQDSDGEPLAPEGLGTGHLVKRWTTWET</sequence>
<accession>A0A6A6UZH6</accession>
<dbReference type="Proteomes" id="UP000799440">
    <property type="component" value="Unassembled WGS sequence"/>
</dbReference>
<feature type="region of interest" description="Disordered" evidence="1">
    <location>
        <begin position="245"/>
        <end position="268"/>
    </location>
</feature>
<dbReference type="OrthoDB" id="3944862at2759"/>